<dbReference type="Gene3D" id="3.40.140.10">
    <property type="entry name" value="Cytidine Deaminase, domain 2"/>
    <property type="match status" value="1"/>
</dbReference>
<evidence type="ECO:0000256" key="2">
    <source>
        <dbReference type="ARBA" id="ARBA00023150"/>
    </source>
</evidence>
<sequence>MDVHNDFRFVKPLSKGCGMRLSRAGSLDAHCASVQNEHVVRVRVDGAPIAEMVCSPDHLDELAVGRLLSEGVVRSAHDIANVHVDESGTQVSVRLTAESREARLSAARRKAGNDAPSDDMASTIDTCGNAGARLSCALADARPVTPVPWDPSWVFALADRLGRDTPMHKATFGAHSCMLSLHGRLVCCREDLGRHNAFDKALGHALMHGIDLGSCILFTSGRVPVDMVTKAIRARIPVVASKAVPTNLTLELARTYDLTLICSAHSDSLVVYNDPLGCAERCPAALGRTAG</sequence>
<evidence type="ECO:0000313" key="5">
    <source>
        <dbReference type="Proteomes" id="UP000636394"/>
    </source>
</evidence>
<evidence type="ECO:0000313" key="4">
    <source>
        <dbReference type="EMBL" id="QTU84685.1"/>
    </source>
</evidence>
<dbReference type="InterPro" id="IPR016193">
    <property type="entry name" value="Cytidine_deaminase-like"/>
</dbReference>
<dbReference type="AlphaFoldDB" id="A0A9E6SUM5"/>
<dbReference type="GO" id="GO:0016783">
    <property type="term" value="F:sulfurtransferase activity"/>
    <property type="evidence" value="ECO:0007669"/>
    <property type="project" value="InterPro"/>
</dbReference>
<dbReference type="EMBL" id="WPCR01000001">
    <property type="protein sequence ID" value="NHM13226.1"/>
    <property type="molecule type" value="Genomic_DNA"/>
</dbReference>
<dbReference type="Gene3D" id="3.10.20.10">
    <property type="match status" value="1"/>
</dbReference>
<dbReference type="GO" id="GO:0006777">
    <property type="term" value="P:Mo-molybdopterin cofactor biosynthetic process"/>
    <property type="evidence" value="ECO:0007669"/>
    <property type="project" value="UniProtKB-KW"/>
</dbReference>
<keyword evidence="1" id="KW-0963">Cytoplasm</keyword>
<dbReference type="PANTHER" id="PTHR30592">
    <property type="entry name" value="FORMATE DEHYDROGENASE"/>
    <property type="match status" value="1"/>
</dbReference>
<dbReference type="Proteomes" id="UP000636394">
    <property type="component" value="Unassembled WGS sequence"/>
</dbReference>
<dbReference type="RefSeq" id="WP_166338015.1">
    <property type="nucleotide sequence ID" value="NZ_CP072829.1"/>
</dbReference>
<keyword evidence="5" id="KW-1185">Reference proteome</keyword>
<dbReference type="KEGG" id="ebz:J7S26_01800"/>
<dbReference type="NCBIfam" id="TIGR00129">
    <property type="entry name" value="fdhD_narQ"/>
    <property type="match status" value="1"/>
</dbReference>
<proteinExistence type="predicted"/>
<keyword evidence="2" id="KW-0501">Molybdenum cofactor biosynthesis</keyword>
<protein>
    <submittedName>
        <fullName evidence="4">Formate dehydrogenase accessory sulfurtransferase FdhD</fullName>
    </submittedName>
</protein>
<dbReference type="EMBL" id="CP072829">
    <property type="protein sequence ID" value="QTU84685.1"/>
    <property type="molecule type" value="Genomic_DNA"/>
</dbReference>
<dbReference type="PANTHER" id="PTHR30592:SF1">
    <property type="entry name" value="SULFUR CARRIER PROTEIN FDHD"/>
    <property type="match status" value="1"/>
</dbReference>
<reference evidence="3 5" key="1">
    <citation type="submission" date="2019-11" db="EMBL/GenBank/DDBJ databases">
        <title>Eggerthellaceae novel genus isolated from the rectal contents of marmort.</title>
        <authorList>
            <person name="Zhang G."/>
        </authorList>
    </citation>
    <scope>NUCLEOTIDE SEQUENCE [LARGE SCALE GENOMIC DNA]</scope>
    <source>
        <strain evidence="3">Zg-886</strain>
        <strain evidence="5">zg-886</strain>
    </source>
</reference>
<name>A0A9E6SUM5_9ACTN</name>
<dbReference type="InterPro" id="IPR003786">
    <property type="entry name" value="FdhD"/>
</dbReference>
<gene>
    <name evidence="4" type="primary">fdhD</name>
    <name evidence="3" type="ORF">GMI68_00300</name>
    <name evidence="4" type="ORF">J7S26_01800</name>
</gene>
<dbReference type="PIRSF" id="PIRSF015626">
    <property type="entry name" value="FdhD"/>
    <property type="match status" value="1"/>
</dbReference>
<evidence type="ECO:0000313" key="6">
    <source>
        <dbReference type="Proteomes" id="UP000671910"/>
    </source>
</evidence>
<organism evidence="4 6">
    <name type="scientific">Xiamenia xianingshaonis</name>
    <dbReference type="NCBI Taxonomy" id="2682776"/>
    <lineage>
        <taxon>Bacteria</taxon>
        <taxon>Bacillati</taxon>
        <taxon>Actinomycetota</taxon>
        <taxon>Coriobacteriia</taxon>
        <taxon>Eggerthellales</taxon>
        <taxon>Eggerthellaceae</taxon>
        <taxon>Xiamenia</taxon>
    </lineage>
</organism>
<accession>A0A9E6SUM5</accession>
<reference evidence="4" key="2">
    <citation type="submission" date="2021-04" db="EMBL/GenBank/DDBJ databases">
        <title>Novel species in family Eggerthellaceae.</title>
        <authorList>
            <person name="Zhang G."/>
        </authorList>
    </citation>
    <scope>NUCLEOTIDE SEQUENCE</scope>
    <source>
        <strain evidence="4">Zg-886</strain>
    </source>
</reference>
<dbReference type="Proteomes" id="UP000671910">
    <property type="component" value="Chromosome"/>
</dbReference>
<dbReference type="SUPFAM" id="SSF53927">
    <property type="entry name" value="Cytidine deaminase-like"/>
    <property type="match status" value="1"/>
</dbReference>
<evidence type="ECO:0000313" key="3">
    <source>
        <dbReference type="EMBL" id="NHM13226.1"/>
    </source>
</evidence>
<evidence type="ECO:0000256" key="1">
    <source>
        <dbReference type="ARBA" id="ARBA00022490"/>
    </source>
</evidence>
<dbReference type="Pfam" id="PF02634">
    <property type="entry name" value="FdhD-NarQ"/>
    <property type="match status" value="1"/>
</dbReference>